<evidence type="ECO:0000256" key="2">
    <source>
        <dbReference type="SAM" id="SignalP"/>
    </source>
</evidence>
<evidence type="ECO:0008006" key="5">
    <source>
        <dbReference type="Google" id="ProtNLM"/>
    </source>
</evidence>
<gene>
    <name evidence="3" type="ORF">MBELCI_3179</name>
</gene>
<accession>U2Z7T8</accession>
<evidence type="ECO:0000313" key="4">
    <source>
        <dbReference type="Proteomes" id="UP000016566"/>
    </source>
</evidence>
<feature type="compositionally biased region" description="Low complexity" evidence="1">
    <location>
        <begin position="129"/>
        <end position="142"/>
    </location>
</feature>
<feature type="region of interest" description="Disordered" evidence="1">
    <location>
        <begin position="115"/>
        <end position="145"/>
    </location>
</feature>
<evidence type="ECO:0000256" key="1">
    <source>
        <dbReference type="SAM" id="MobiDB-lite"/>
    </source>
</evidence>
<feature type="chain" id="PRO_5004638237" description="Lysozyme inhibitor LprI N-terminal domain-containing protein" evidence="2">
    <location>
        <begin position="28"/>
        <end position="233"/>
    </location>
</feature>
<sequence>MTSATRFTLFAAALAPALALSSGPAGAQPSFDCGAARTATERAICADPDLADLERNMVAVYEDLVTGIGEARARRIADIQLERRQACEGDTACIERQLLTSIGIFRAETRAAASPQVVPPAQPAPSVQPAPSAQAEAPSPAQRRSQALQDGFVAMPEYRRRNVQGRLRDAGLLAGPIDGIWGRASEAGVEAVLRQVRERGRGFEVARPEGVAALYRFIDSDIFYYDFLPEAAR</sequence>
<reference evidence="3" key="1">
    <citation type="journal article" date="2013" name="Genome Announc.">
        <title>Draft Genome Sequence of Loktanella cinnabarina LL-001T, Isolated from Deep-Sea Floor Sediment.</title>
        <authorList>
            <person name="Nishi S."/>
            <person name="Tsubouchi T."/>
            <person name="Takaki Y."/>
            <person name="Koyanagi R."/>
            <person name="Satoh N."/>
            <person name="Maruyama T."/>
            <person name="Hatada Y."/>
        </authorList>
    </citation>
    <scope>NUCLEOTIDE SEQUENCE [LARGE SCALE GENOMIC DNA]</scope>
    <source>
        <strain evidence="3">LL-001</strain>
    </source>
</reference>
<proteinExistence type="predicted"/>
<dbReference type="AlphaFoldDB" id="U2Z7T8"/>
<evidence type="ECO:0000313" key="3">
    <source>
        <dbReference type="EMBL" id="GAD57127.1"/>
    </source>
</evidence>
<feature type="signal peptide" evidence="2">
    <location>
        <begin position="1"/>
        <end position="27"/>
    </location>
</feature>
<dbReference type="OrthoDB" id="5565855at2"/>
<protein>
    <recommendedName>
        <fullName evidence="5">Lysozyme inhibitor LprI N-terminal domain-containing protein</fullName>
    </recommendedName>
</protein>
<dbReference type="RefSeq" id="WP_021695226.1">
    <property type="nucleotide sequence ID" value="NZ_BATB01000063.1"/>
</dbReference>
<dbReference type="EMBL" id="BATB01000063">
    <property type="protein sequence ID" value="GAD57127.1"/>
    <property type="molecule type" value="Genomic_DNA"/>
</dbReference>
<feature type="compositionally biased region" description="Pro residues" evidence="1">
    <location>
        <begin position="117"/>
        <end position="128"/>
    </location>
</feature>
<dbReference type="STRING" id="1337093.MBELCI_3179"/>
<name>U2Z7T8_9RHOB</name>
<dbReference type="Proteomes" id="UP000016566">
    <property type="component" value="Unassembled WGS sequence"/>
</dbReference>
<organism evidence="3 4">
    <name type="scientific">Limimaricola cinnabarinus LL-001</name>
    <dbReference type="NCBI Taxonomy" id="1337093"/>
    <lineage>
        <taxon>Bacteria</taxon>
        <taxon>Pseudomonadati</taxon>
        <taxon>Pseudomonadota</taxon>
        <taxon>Alphaproteobacteria</taxon>
        <taxon>Rhodobacterales</taxon>
        <taxon>Paracoccaceae</taxon>
        <taxon>Limimaricola</taxon>
    </lineage>
</organism>
<keyword evidence="2" id="KW-0732">Signal</keyword>
<keyword evidence="4" id="KW-1185">Reference proteome</keyword>
<comment type="caution">
    <text evidence="3">The sequence shown here is derived from an EMBL/GenBank/DDBJ whole genome shotgun (WGS) entry which is preliminary data.</text>
</comment>
<dbReference type="eggNOG" id="ENOG50300S3">
    <property type="taxonomic scope" value="Bacteria"/>
</dbReference>